<dbReference type="AlphaFoldDB" id="K5E288"/>
<comment type="caution">
    <text evidence="2">The sequence shown here is derived from an EMBL/GenBank/DDBJ whole genome shotgun (WGS) entry which is preliminary data.</text>
</comment>
<protein>
    <recommendedName>
        <fullName evidence="4">Signal peptide prediction</fullName>
    </recommendedName>
</protein>
<feature type="transmembrane region" description="Helical" evidence="1">
    <location>
        <begin position="47"/>
        <end position="67"/>
    </location>
</feature>
<reference evidence="2 3" key="1">
    <citation type="journal article" date="2013" name="Mar. Genomics">
        <title>Expression of sulfatases in Rhodopirellula baltica and the diversity of sulfatases in the genus Rhodopirellula.</title>
        <authorList>
            <person name="Wegner C.E."/>
            <person name="Richter-Heitmann T."/>
            <person name="Klindworth A."/>
            <person name="Klockow C."/>
            <person name="Richter M."/>
            <person name="Achstetter T."/>
            <person name="Glockner F.O."/>
            <person name="Harder J."/>
        </authorList>
    </citation>
    <scope>NUCLEOTIDE SEQUENCE [LARGE SCALE GENOMIC DNA]</scope>
    <source>
        <strain evidence="2 3">SH28</strain>
    </source>
</reference>
<keyword evidence="1" id="KW-0812">Transmembrane</keyword>
<feature type="transmembrane region" description="Helical" evidence="1">
    <location>
        <begin position="7"/>
        <end position="27"/>
    </location>
</feature>
<dbReference type="Proteomes" id="UP000007993">
    <property type="component" value="Unassembled WGS sequence"/>
</dbReference>
<organism evidence="2 3">
    <name type="scientific">Rhodopirellula baltica SH28</name>
    <dbReference type="NCBI Taxonomy" id="993517"/>
    <lineage>
        <taxon>Bacteria</taxon>
        <taxon>Pseudomonadati</taxon>
        <taxon>Planctomycetota</taxon>
        <taxon>Planctomycetia</taxon>
        <taxon>Pirellulales</taxon>
        <taxon>Pirellulaceae</taxon>
        <taxon>Rhodopirellula</taxon>
    </lineage>
</organism>
<keyword evidence="1" id="KW-1133">Transmembrane helix</keyword>
<sequence>MRWLRYLWAAPNTLIGITIGLLLGGRIEWVSGVAEIHGRWVARGLRSMPVPAAAMTLGHVVLGCTIADLERTRRHERVHVRQYECWGPFFLPAYLGASLVLKLMGRDAYRGNPFEIEAYAVDDPSAVTYPPGASDQFDT</sequence>
<name>K5E288_RHOBT</name>
<evidence type="ECO:0000313" key="3">
    <source>
        <dbReference type="Proteomes" id="UP000007993"/>
    </source>
</evidence>
<dbReference type="RefSeq" id="WP_007334401.1">
    <property type="nucleotide sequence ID" value="NZ_AMCW01000137.1"/>
</dbReference>
<evidence type="ECO:0000256" key="1">
    <source>
        <dbReference type="SAM" id="Phobius"/>
    </source>
</evidence>
<accession>K5E288</accession>
<dbReference type="EMBL" id="AMCW01000137">
    <property type="protein sequence ID" value="EKJ99890.1"/>
    <property type="molecule type" value="Genomic_DNA"/>
</dbReference>
<dbReference type="PATRIC" id="fig|993517.3.peg.5391"/>
<gene>
    <name evidence="2" type="ORF">RBSH_04974</name>
</gene>
<proteinExistence type="predicted"/>
<keyword evidence="1" id="KW-0472">Membrane</keyword>
<evidence type="ECO:0008006" key="4">
    <source>
        <dbReference type="Google" id="ProtNLM"/>
    </source>
</evidence>
<evidence type="ECO:0000313" key="2">
    <source>
        <dbReference type="EMBL" id="EKJ99890.1"/>
    </source>
</evidence>